<dbReference type="AlphaFoldDB" id="A0A8J5MCU8"/>
<sequence>MEKTRACVAVKVGEFGHTSRTSVPVEDAELEFDEGRDNCERVYSLAGGIVSSALANYTTKTTRPDVKLYLTPSQHAKQAQFMALTSETPDQLPQAEEVHQGIRRATPIRITEAAEAIDSYLAERQDVRVGSIARTHWAISHTRQPDDAGVSLPEGATFRQMQHLDAMSAARHEGNREEGIYRTLTLRLNDSRDMQLTLNIEELRAVLQLPNYSLIAEGLFQTFSHHGSLQ</sequence>
<gene>
    <name evidence="1" type="ORF">JG688_00016457</name>
</gene>
<organism evidence="1 2">
    <name type="scientific">Phytophthora aleatoria</name>
    <dbReference type="NCBI Taxonomy" id="2496075"/>
    <lineage>
        <taxon>Eukaryota</taxon>
        <taxon>Sar</taxon>
        <taxon>Stramenopiles</taxon>
        <taxon>Oomycota</taxon>
        <taxon>Peronosporomycetes</taxon>
        <taxon>Peronosporales</taxon>
        <taxon>Peronosporaceae</taxon>
        <taxon>Phytophthora</taxon>
    </lineage>
</organism>
<name>A0A8J5MCU8_9STRA</name>
<reference evidence="1" key="1">
    <citation type="submission" date="2021-01" db="EMBL/GenBank/DDBJ databases">
        <title>Phytophthora aleatoria, a newly-described species from Pinus radiata is distinct from Phytophthora cactorum isolates based on comparative genomics.</title>
        <authorList>
            <person name="Mcdougal R."/>
            <person name="Panda P."/>
            <person name="Williams N."/>
            <person name="Studholme D.J."/>
        </authorList>
    </citation>
    <scope>NUCLEOTIDE SEQUENCE</scope>
    <source>
        <strain evidence="1">NZFS 4037</strain>
    </source>
</reference>
<accession>A0A8J5MCU8</accession>
<dbReference type="Proteomes" id="UP000709295">
    <property type="component" value="Unassembled WGS sequence"/>
</dbReference>
<comment type="caution">
    <text evidence="1">The sequence shown here is derived from an EMBL/GenBank/DDBJ whole genome shotgun (WGS) entry which is preliminary data.</text>
</comment>
<evidence type="ECO:0000313" key="1">
    <source>
        <dbReference type="EMBL" id="KAG6945655.1"/>
    </source>
</evidence>
<proteinExistence type="predicted"/>
<keyword evidence="2" id="KW-1185">Reference proteome</keyword>
<evidence type="ECO:0000313" key="2">
    <source>
        <dbReference type="Proteomes" id="UP000709295"/>
    </source>
</evidence>
<dbReference type="EMBL" id="JAENGY010002060">
    <property type="protein sequence ID" value="KAG6945655.1"/>
    <property type="molecule type" value="Genomic_DNA"/>
</dbReference>
<protein>
    <submittedName>
        <fullName evidence="1">Uncharacterized protein</fullName>
    </submittedName>
</protein>